<proteinExistence type="predicted"/>
<evidence type="ECO:0000259" key="1">
    <source>
        <dbReference type="PROSITE" id="PS50227"/>
    </source>
</evidence>
<dbReference type="InterPro" id="IPR001879">
    <property type="entry name" value="GPCR_2_extracellular_dom"/>
</dbReference>
<dbReference type="SUPFAM" id="SSF111418">
    <property type="entry name" value="Hormone receptor domain"/>
    <property type="match status" value="2"/>
</dbReference>
<feature type="domain" description="G-protein coupled receptors family 2 profile 1" evidence="1">
    <location>
        <begin position="80"/>
        <end position="119"/>
    </location>
</feature>
<feature type="domain" description="G-protein coupled receptors family 2 profile 1" evidence="1">
    <location>
        <begin position="246"/>
        <end position="306"/>
    </location>
</feature>
<keyword evidence="3" id="KW-1185">Reference proteome</keyword>
<dbReference type="InterPro" id="IPR036445">
    <property type="entry name" value="GPCR_2_extracell_dom_sf"/>
</dbReference>
<sequence>MRGGYVTSGRGGFFLDNLSVVKSVLNSKTGNYLIDRALLLISRLNRNGNRCTIQWFKGHSGKDAVDIPPILWPCVQMSEKCALQYQDLHNSGAVGCNASWDSFYCWPFTPAGETVVRECSIIFAPEGIDPDNFQGLNKCAKFKISRNTLSANLNFGFGYRALRTLYLQVVVPAIAYASAVWFPNLSQRSLNVLLSAQRPFLAEALGLVKALENATTLPNHPTLGFFLDNLSVVKSGLNSKTGAVGCNASWDSFYCWPFTPAGETVVRECSVIFAPEGIDPDNFQDAMSGGKGSLDLAAGGVSQGWWNRGKQRSSAREQ</sequence>
<dbReference type="Proteomes" id="UP001235939">
    <property type="component" value="Chromosome 02"/>
</dbReference>
<evidence type="ECO:0000313" key="3">
    <source>
        <dbReference type="Proteomes" id="UP001235939"/>
    </source>
</evidence>
<dbReference type="PANTHER" id="PTHR45620">
    <property type="entry name" value="PDF RECEPTOR-LIKE PROTEIN-RELATED"/>
    <property type="match status" value="1"/>
</dbReference>
<organism evidence="2 3">
    <name type="scientific">Cordylochernes scorpioides</name>
    <dbReference type="NCBI Taxonomy" id="51811"/>
    <lineage>
        <taxon>Eukaryota</taxon>
        <taxon>Metazoa</taxon>
        <taxon>Ecdysozoa</taxon>
        <taxon>Arthropoda</taxon>
        <taxon>Chelicerata</taxon>
        <taxon>Arachnida</taxon>
        <taxon>Pseudoscorpiones</taxon>
        <taxon>Cheliferoidea</taxon>
        <taxon>Chernetidae</taxon>
        <taxon>Cordylochernes</taxon>
    </lineage>
</organism>
<dbReference type="PROSITE" id="PS50227">
    <property type="entry name" value="G_PROTEIN_RECEP_F2_3"/>
    <property type="match status" value="2"/>
</dbReference>
<evidence type="ECO:0000313" key="2">
    <source>
        <dbReference type="EMBL" id="UYV62818.1"/>
    </source>
</evidence>
<gene>
    <name evidence="2" type="ORF">LAZ67_2002028</name>
</gene>
<protein>
    <submittedName>
        <fullName evidence="2">VIPR1</fullName>
    </submittedName>
</protein>
<accession>A0ABY6K4N3</accession>
<reference evidence="2 3" key="1">
    <citation type="submission" date="2022-01" db="EMBL/GenBank/DDBJ databases">
        <title>A chromosomal length assembly of Cordylochernes scorpioides.</title>
        <authorList>
            <person name="Zeh D."/>
            <person name="Zeh J."/>
        </authorList>
    </citation>
    <scope>NUCLEOTIDE SEQUENCE [LARGE SCALE GENOMIC DNA]</scope>
    <source>
        <strain evidence="2">IN4F17</strain>
        <tissue evidence="2">Whole Body</tissue>
    </source>
</reference>
<dbReference type="EMBL" id="CP092864">
    <property type="protein sequence ID" value="UYV62818.1"/>
    <property type="molecule type" value="Genomic_DNA"/>
</dbReference>
<dbReference type="InterPro" id="IPR050332">
    <property type="entry name" value="GPCR_2"/>
</dbReference>
<dbReference type="Gene3D" id="4.10.1240.10">
    <property type="entry name" value="GPCR, family 2, extracellular hormone receptor domain"/>
    <property type="match status" value="2"/>
</dbReference>
<name>A0ABY6K4N3_9ARAC</name>
<dbReference type="Pfam" id="PF02793">
    <property type="entry name" value="HRM"/>
    <property type="match status" value="2"/>
</dbReference>